<feature type="domain" description="Cytochrome b5 heme-binding" evidence="14">
    <location>
        <begin position="15"/>
        <end position="91"/>
    </location>
</feature>
<keyword evidence="10 13" id="KW-0472">Membrane</keyword>
<evidence type="ECO:0000256" key="9">
    <source>
        <dbReference type="ARBA" id="ARBA00023004"/>
    </source>
</evidence>
<evidence type="ECO:0000256" key="8">
    <source>
        <dbReference type="ARBA" id="ARBA00022982"/>
    </source>
</evidence>
<dbReference type="EMBL" id="CABVLU010000003">
    <property type="protein sequence ID" value="VVT54676.1"/>
    <property type="molecule type" value="Genomic_DNA"/>
</dbReference>
<keyword evidence="2" id="KW-0813">Transport</keyword>
<dbReference type="PROSITE" id="PS00191">
    <property type="entry name" value="CYTOCHROME_B5_1"/>
    <property type="match status" value="1"/>
</dbReference>
<evidence type="ECO:0000256" key="2">
    <source>
        <dbReference type="ARBA" id="ARBA00022448"/>
    </source>
</evidence>
<evidence type="ECO:0000256" key="13">
    <source>
        <dbReference type="RuleBase" id="RU362121"/>
    </source>
</evidence>
<dbReference type="InterPro" id="IPR001199">
    <property type="entry name" value="Cyt_B5-like_heme/steroid-bd"/>
</dbReference>
<feature type="transmembrane region" description="Helical" evidence="13">
    <location>
        <begin position="116"/>
        <end position="134"/>
    </location>
</feature>
<evidence type="ECO:0000313" key="16">
    <source>
        <dbReference type="Proteomes" id="UP000398389"/>
    </source>
</evidence>
<evidence type="ECO:0000256" key="5">
    <source>
        <dbReference type="ARBA" id="ARBA00022723"/>
    </source>
</evidence>
<gene>
    <name evidence="15" type="ORF">SAPINGB_P004195</name>
</gene>
<proteinExistence type="inferred from homology"/>
<dbReference type="PANTHER" id="PTHR19359:SF150">
    <property type="entry name" value="CYTOCHROME B5"/>
    <property type="match status" value="1"/>
</dbReference>
<keyword evidence="5 13" id="KW-0479">Metal-binding</keyword>
<dbReference type="GO" id="GO:0020037">
    <property type="term" value="F:heme binding"/>
    <property type="evidence" value="ECO:0007669"/>
    <property type="project" value="UniProtKB-UniRule"/>
</dbReference>
<accession>A0A5E8BT53</accession>
<dbReference type="PRINTS" id="PR00363">
    <property type="entry name" value="CYTOCHROMEB5"/>
</dbReference>
<sequence>MSAEQSTEAPVETKKTFISTSEIEKHIEKDDLWMVINGKVYDITPFVDEHPGGEEVLVDCGGQDATTSFEDVGHSDDATEILEKLYVGDANPEEYKVKIPKPAVKTASGESSSSSSILLLIIAAVVAAGAFIYLQTFK</sequence>
<keyword evidence="13" id="KW-1133">Transmembrane helix</keyword>
<keyword evidence="6" id="KW-0256">Endoplasmic reticulum</keyword>
<dbReference type="SMART" id="SM01117">
    <property type="entry name" value="Cyt-b5"/>
    <property type="match status" value="1"/>
</dbReference>
<keyword evidence="9 13" id="KW-0408">Iron</keyword>
<evidence type="ECO:0000256" key="11">
    <source>
        <dbReference type="ARBA" id="ARBA00037877"/>
    </source>
</evidence>
<reference evidence="15 16" key="1">
    <citation type="submission" date="2019-09" db="EMBL/GenBank/DDBJ databases">
        <authorList>
            <person name="Brejova B."/>
        </authorList>
    </citation>
    <scope>NUCLEOTIDE SEQUENCE [LARGE SCALE GENOMIC DNA]</scope>
</reference>
<keyword evidence="3 13" id="KW-0349">Heme</keyword>
<keyword evidence="16" id="KW-1185">Reference proteome</keyword>
<evidence type="ECO:0000256" key="1">
    <source>
        <dbReference type="ARBA" id="ARBA00004131"/>
    </source>
</evidence>
<keyword evidence="8" id="KW-0249">Electron transport</keyword>
<keyword evidence="7" id="KW-0492">Microsome</keyword>
<evidence type="ECO:0000256" key="3">
    <source>
        <dbReference type="ARBA" id="ARBA00022617"/>
    </source>
</evidence>
<evidence type="ECO:0000259" key="14">
    <source>
        <dbReference type="PROSITE" id="PS50255"/>
    </source>
</evidence>
<evidence type="ECO:0000313" key="15">
    <source>
        <dbReference type="EMBL" id="VVT54676.1"/>
    </source>
</evidence>
<dbReference type="InterPro" id="IPR050668">
    <property type="entry name" value="Cytochrome_b5"/>
</dbReference>
<protein>
    <recommendedName>
        <fullName evidence="14">Cytochrome b5 heme-binding domain-containing protein</fullName>
    </recommendedName>
</protein>
<evidence type="ECO:0000256" key="12">
    <source>
        <dbReference type="ARBA" id="ARBA00038168"/>
    </source>
</evidence>
<dbReference type="PROSITE" id="PS50255">
    <property type="entry name" value="CYTOCHROME_B5_2"/>
    <property type="match status" value="1"/>
</dbReference>
<dbReference type="Pfam" id="PF00173">
    <property type="entry name" value="Cyt-b5"/>
    <property type="match status" value="1"/>
</dbReference>
<name>A0A5E8BT53_9ASCO</name>
<comment type="subcellular location">
    <subcellularLocation>
        <location evidence="1">Endoplasmic reticulum membrane</location>
        <topology evidence="1">Single-pass membrane protein</topology>
        <orientation evidence="1">Cytoplasmic side</orientation>
    </subcellularLocation>
    <subcellularLocation>
        <location evidence="11">Microsome membrane</location>
        <topology evidence="11">Single-pass membrane protein</topology>
        <orientation evidence="11">Cytoplasmic side</orientation>
    </subcellularLocation>
</comment>
<keyword evidence="4 13" id="KW-0812">Transmembrane</keyword>
<dbReference type="OrthoDB" id="260519at2759"/>
<dbReference type="PANTHER" id="PTHR19359">
    <property type="entry name" value="CYTOCHROME B5"/>
    <property type="match status" value="1"/>
</dbReference>
<organism evidence="15 16">
    <name type="scientific">Magnusiomyces paraingens</name>
    <dbReference type="NCBI Taxonomy" id="2606893"/>
    <lineage>
        <taxon>Eukaryota</taxon>
        <taxon>Fungi</taxon>
        <taxon>Dikarya</taxon>
        <taxon>Ascomycota</taxon>
        <taxon>Saccharomycotina</taxon>
        <taxon>Dipodascomycetes</taxon>
        <taxon>Dipodascales</taxon>
        <taxon>Dipodascaceae</taxon>
        <taxon>Magnusiomyces</taxon>
    </lineage>
</organism>
<evidence type="ECO:0000256" key="7">
    <source>
        <dbReference type="ARBA" id="ARBA00022848"/>
    </source>
</evidence>
<dbReference type="GO" id="GO:0005789">
    <property type="term" value="C:endoplasmic reticulum membrane"/>
    <property type="evidence" value="ECO:0007669"/>
    <property type="project" value="UniProtKB-SubCell"/>
</dbReference>
<dbReference type="InterPro" id="IPR018506">
    <property type="entry name" value="Cyt_B5_heme-BS"/>
</dbReference>
<dbReference type="FunFam" id="3.10.120.10:FF:000002">
    <property type="entry name" value="Cytochrome b5 type B"/>
    <property type="match status" value="1"/>
</dbReference>
<dbReference type="GO" id="GO:0046872">
    <property type="term" value="F:metal ion binding"/>
    <property type="evidence" value="ECO:0007669"/>
    <property type="project" value="UniProtKB-UniRule"/>
</dbReference>
<evidence type="ECO:0000256" key="10">
    <source>
        <dbReference type="ARBA" id="ARBA00023136"/>
    </source>
</evidence>
<dbReference type="Proteomes" id="UP000398389">
    <property type="component" value="Unassembled WGS sequence"/>
</dbReference>
<dbReference type="RefSeq" id="XP_031854801.1">
    <property type="nucleotide sequence ID" value="XM_031998910.1"/>
</dbReference>
<evidence type="ECO:0000256" key="4">
    <source>
        <dbReference type="ARBA" id="ARBA00022692"/>
    </source>
</evidence>
<comment type="similarity">
    <text evidence="12 13">Belongs to the cytochrome b5 family.</text>
</comment>
<evidence type="ECO:0000256" key="6">
    <source>
        <dbReference type="ARBA" id="ARBA00022824"/>
    </source>
</evidence>
<dbReference type="AlphaFoldDB" id="A0A5E8BT53"/>
<dbReference type="InterPro" id="IPR036400">
    <property type="entry name" value="Cyt_B5-like_heme/steroid_sf"/>
</dbReference>
<dbReference type="SUPFAM" id="SSF55856">
    <property type="entry name" value="Cytochrome b5-like heme/steroid binding domain"/>
    <property type="match status" value="1"/>
</dbReference>
<dbReference type="Gene3D" id="3.10.120.10">
    <property type="entry name" value="Cytochrome b5-like heme/steroid binding domain"/>
    <property type="match status" value="1"/>
</dbReference>
<dbReference type="GeneID" id="43583010"/>